<proteinExistence type="predicted"/>
<evidence type="ECO:0000313" key="2">
    <source>
        <dbReference type="EMBL" id="CAA6802111.1"/>
    </source>
</evidence>
<evidence type="ECO:0000259" key="1">
    <source>
        <dbReference type="Pfam" id="PF14341"/>
    </source>
</evidence>
<sequence length="171" mass="17669">MSEASVKSLSFHQSGATLLWALGVLLVMSIVTISASRSSSLSVRIAHNGVLQKSAYQGAESALTKTLERSKMLITSDTGTANTDGNKVKTFSATSLGNLSLQGSIEALGASDCPQLSTVAMSTELSRDSGGVTCAAYRVTGGAVVNGTAVRDSHVVGVKIFIPSKEVVEFK</sequence>
<dbReference type="AlphaFoldDB" id="A0A6S6S172"/>
<dbReference type="InterPro" id="IPR025746">
    <property type="entry name" value="PilX_N_dom"/>
</dbReference>
<protein>
    <recommendedName>
        <fullName evidence="1">Type 4 fimbrial biogenesis protein PilX N-terminal domain-containing protein</fullName>
    </recommendedName>
</protein>
<reference evidence="2" key="1">
    <citation type="submission" date="2020-01" db="EMBL/GenBank/DDBJ databases">
        <authorList>
            <person name="Meier V. D."/>
            <person name="Meier V D."/>
        </authorList>
    </citation>
    <scope>NUCLEOTIDE SEQUENCE</scope>
    <source>
        <strain evidence="2">HLG_WM_MAG_07</strain>
    </source>
</reference>
<dbReference type="EMBL" id="CACVAY010000010">
    <property type="protein sequence ID" value="CAA6802111.1"/>
    <property type="molecule type" value="Genomic_DNA"/>
</dbReference>
<name>A0A6S6S172_9GAMM</name>
<dbReference type="Pfam" id="PF14341">
    <property type="entry name" value="PilX_N"/>
    <property type="match status" value="1"/>
</dbReference>
<feature type="domain" description="Type 4 fimbrial biogenesis protein PilX N-terminal" evidence="1">
    <location>
        <begin position="14"/>
        <end position="63"/>
    </location>
</feature>
<accession>A0A6S6S172</accession>
<organism evidence="2">
    <name type="scientific">uncultured Thiotrichaceae bacterium</name>
    <dbReference type="NCBI Taxonomy" id="298394"/>
    <lineage>
        <taxon>Bacteria</taxon>
        <taxon>Pseudomonadati</taxon>
        <taxon>Pseudomonadota</taxon>
        <taxon>Gammaproteobacteria</taxon>
        <taxon>Thiotrichales</taxon>
        <taxon>Thiotrichaceae</taxon>
        <taxon>environmental samples</taxon>
    </lineage>
</organism>
<gene>
    <name evidence="2" type="ORF">HELGO_WM10630</name>
</gene>